<protein>
    <recommendedName>
        <fullName evidence="2">chitinase</fullName>
        <ecNumber evidence="2">3.2.1.14</ecNumber>
    </recommendedName>
</protein>
<dbReference type="PROSITE" id="PS01095">
    <property type="entry name" value="GH18_1"/>
    <property type="match status" value="1"/>
</dbReference>
<evidence type="ECO:0000256" key="4">
    <source>
        <dbReference type="ARBA" id="ARBA00023295"/>
    </source>
</evidence>
<evidence type="ECO:0000256" key="6">
    <source>
        <dbReference type="RuleBase" id="RU004453"/>
    </source>
</evidence>
<evidence type="ECO:0000256" key="2">
    <source>
        <dbReference type="ARBA" id="ARBA00012729"/>
    </source>
</evidence>
<keyword evidence="4 5" id="KW-0326">Glycosidase</keyword>
<proteinExistence type="inferred from homology"/>
<dbReference type="InterPro" id="IPR001223">
    <property type="entry name" value="Glyco_hydro18_cat"/>
</dbReference>
<dbReference type="SUPFAM" id="SSF50405">
    <property type="entry name" value="Actin-crosslinking proteins"/>
    <property type="match status" value="1"/>
</dbReference>
<reference evidence="8 9" key="1">
    <citation type="submission" date="2018-07" db="EMBL/GenBank/DDBJ databases">
        <title>A draft genome of a endophytic bacteria, a new species of Pedobacter.</title>
        <authorList>
            <person name="Zhang Z.D."/>
            <person name="Chen Z.J."/>
        </authorList>
    </citation>
    <scope>NUCLEOTIDE SEQUENCE [LARGE SCALE GENOMIC DNA]</scope>
    <source>
        <strain evidence="8 9">RS10</strain>
    </source>
</reference>
<dbReference type="GO" id="GO:0008843">
    <property type="term" value="F:endochitinase activity"/>
    <property type="evidence" value="ECO:0007669"/>
    <property type="project" value="UniProtKB-EC"/>
</dbReference>
<evidence type="ECO:0000313" key="8">
    <source>
        <dbReference type="EMBL" id="RBQ07838.1"/>
    </source>
</evidence>
<dbReference type="OrthoDB" id="9775889at2"/>
<comment type="similarity">
    <text evidence="6">Belongs to the glycosyl hydrolase 18 family.</text>
</comment>
<dbReference type="InterPro" id="IPR017853">
    <property type="entry name" value="GH"/>
</dbReference>
<dbReference type="EC" id="3.2.1.14" evidence="2"/>
<dbReference type="Gene3D" id="3.40.5.30">
    <property type="entry name" value="(Trans)glycosidases - domain 2"/>
    <property type="match status" value="1"/>
</dbReference>
<dbReference type="InterPro" id="IPR001579">
    <property type="entry name" value="Glyco_hydro_18_chit_AS"/>
</dbReference>
<dbReference type="Gene3D" id="2.80.10.50">
    <property type="match status" value="1"/>
</dbReference>
<organism evidence="8 9">
    <name type="scientific">Pedobacter miscanthi</name>
    <dbReference type="NCBI Taxonomy" id="2259170"/>
    <lineage>
        <taxon>Bacteria</taxon>
        <taxon>Pseudomonadati</taxon>
        <taxon>Bacteroidota</taxon>
        <taxon>Sphingobacteriia</taxon>
        <taxon>Sphingobacteriales</taxon>
        <taxon>Sphingobacteriaceae</taxon>
        <taxon>Pedobacter</taxon>
    </lineage>
</organism>
<dbReference type="Pfam" id="PF00704">
    <property type="entry name" value="Glyco_hydro_18"/>
    <property type="match status" value="1"/>
</dbReference>
<dbReference type="GO" id="GO:0006032">
    <property type="term" value="P:chitin catabolic process"/>
    <property type="evidence" value="ECO:0007669"/>
    <property type="project" value="TreeGrafter"/>
</dbReference>
<dbReference type="PANTHER" id="PTHR11177:SF317">
    <property type="entry name" value="CHITINASE 12-RELATED"/>
    <property type="match status" value="1"/>
</dbReference>
<dbReference type="AlphaFoldDB" id="A0A366L1T0"/>
<keyword evidence="3 5" id="KW-0378">Hydrolase</keyword>
<evidence type="ECO:0000256" key="5">
    <source>
        <dbReference type="RuleBase" id="RU000489"/>
    </source>
</evidence>
<keyword evidence="9" id="KW-1185">Reference proteome</keyword>
<dbReference type="InterPro" id="IPR050314">
    <property type="entry name" value="Glycosyl_Hydrlase_18"/>
</dbReference>
<name>A0A366L1T0_9SPHI</name>
<dbReference type="Proteomes" id="UP000252081">
    <property type="component" value="Unassembled WGS sequence"/>
</dbReference>
<evidence type="ECO:0000256" key="3">
    <source>
        <dbReference type="ARBA" id="ARBA00022801"/>
    </source>
</evidence>
<dbReference type="InterPro" id="IPR008999">
    <property type="entry name" value="Actin-crosslinking"/>
</dbReference>
<sequence length="499" mass="53319">MYGPKKVIRSLTKSNLVFIRSISKYIITSFTNQLIKSMRNATKTWLGTLLALTVLYSCKKSEMNPENELPNLSKGQEAVTELIPGSSFRVVGYMPSWAGAVSQIQFSKLTHVNYAFILPTSTGGLQALPDPSKLQSLVSSGHAAGVKVSIAVGGWNNSDDSAFEAFAANSTYRTNFVNNIMALVNQYNLDGVDIDWEYPNTGASANNFTLLMQQLSTQLHNNGKLLTAAVVSEGGASIQNAVFNAVDFLNLMAYDGGGANHSTYNYAVGSLDYWQGRGLSVAKTTLGVPFYGRSSNSYVDYKDILAQGGSPNSDTFGNVGYNGIPTIKSKANLSYDRAGGIMIWDLNADATGGNSLLSAIYTTLVDRVNNGGSNIPFGTVISLKGFNNKYVSGQNGTAAMTCTTTTATSTERFTVIDAGGGKVALRSMGKYVSSENGTQAITCSRATIGDWEKFDWVVAADGKIALRGNNGKYISSENGTQAMTCTRATASGWEYFAIN</sequence>
<feature type="domain" description="GH18" evidence="7">
    <location>
        <begin position="88"/>
        <end position="367"/>
    </location>
</feature>
<dbReference type="PROSITE" id="PS51910">
    <property type="entry name" value="GH18_2"/>
    <property type="match status" value="1"/>
</dbReference>
<accession>A0A366L1T0</accession>
<dbReference type="CDD" id="cd23342">
    <property type="entry name" value="beta-trefoil_FSCN_ZgPorA-like"/>
    <property type="match status" value="1"/>
</dbReference>
<gene>
    <name evidence="8" type="ORF">DRW42_09545</name>
</gene>
<evidence type="ECO:0000256" key="1">
    <source>
        <dbReference type="ARBA" id="ARBA00000822"/>
    </source>
</evidence>
<dbReference type="PANTHER" id="PTHR11177">
    <property type="entry name" value="CHITINASE"/>
    <property type="match status" value="1"/>
</dbReference>
<evidence type="ECO:0000313" key="9">
    <source>
        <dbReference type="Proteomes" id="UP000252081"/>
    </source>
</evidence>
<dbReference type="InterPro" id="IPR011583">
    <property type="entry name" value="Chitinase_II/V-like_cat"/>
</dbReference>
<dbReference type="EMBL" id="QNQU01000007">
    <property type="protein sequence ID" value="RBQ07838.1"/>
    <property type="molecule type" value="Genomic_DNA"/>
</dbReference>
<dbReference type="SMART" id="SM00636">
    <property type="entry name" value="Glyco_18"/>
    <property type="match status" value="1"/>
</dbReference>
<dbReference type="Gene3D" id="3.20.20.80">
    <property type="entry name" value="Glycosidases"/>
    <property type="match status" value="1"/>
</dbReference>
<comment type="caution">
    <text evidence="8">The sequence shown here is derived from an EMBL/GenBank/DDBJ whole genome shotgun (WGS) entry which is preliminary data.</text>
</comment>
<dbReference type="GO" id="GO:0008061">
    <property type="term" value="F:chitin binding"/>
    <property type="evidence" value="ECO:0007669"/>
    <property type="project" value="InterPro"/>
</dbReference>
<dbReference type="GO" id="GO:0005576">
    <property type="term" value="C:extracellular region"/>
    <property type="evidence" value="ECO:0007669"/>
    <property type="project" value="TreeGrafter"/>
</dbReference>
<evidence type="ECO:0000259" key="7">
    <source>
        <dbReference type="PROSITE" id="PS51910"/>
    </source>
</evidence>
<comment type="catalytic activity">
    <reaction evidence="1">
        <text>Random endo-hydrolysis of N-acetyl-beta-D-glucosaminide (1-&gt;4)-beta-linkages in chitin and chitodextrins.</text>
        <dbReference type="EC" id="3.2.1.14"/>
    </reaction>
</comment>
<dbReference type="GO" id="GO:0005975">
    <property type="term" value="P:carbohydrate metabolic process"/>
    <property type="evidence" value="ECO:0007669"/>
    <property type="project" value="InterPro"/>
</dbReference>
<dbReference type="SUPFAM" id="SSF51445">
    <property type="entry name" value="(Trans)glycosidases"/>
    <property type="match status" value="1"/>
</dbReference>